<sequence length="64" mass="7410">MIKTNRIIWIIIFLSGVAYMAILEWQADQQVAVGWFLFTGLWSAFCGISFTVFDWLLGFRNTDS</sequence>
<name>A0A3B0X552_9ZZZZ</name>
<dbReference type="EMBL" id="UOFI01000041">
    <property type="protein sequence ID" value="VAW63445.1"/>
    <property type="molecule type" value="Genomic_DNA"/>
</dbReference>
<feature type="transmembrane region" description="Helical" evidence="1">
    <location>
        <begin position="7"/>
        <end position="27"/>
    </location>
</feature>
<dbReference type="AlphaFoldDB" id="A0A3B0X552"/>
<evidence type="ECO:0000256" key="1">
    <source>
        <dbReference type="SAM" id="Phobius"/>
    </source>
</evidence>
<evidence type="ECO:0000313" key="2">
    <source>
        <dbReference type="EMBL" id="VAW63445.1"/>
    </source>
</evidence>
<keyword evidence="1" id="KW-0472">Membrane</keyword>
<feature type="transmembrane region" description="Helical" evidence="1">
    <location>
        <begin position="33"/>
        <end position="57"/>
    </location>
</feature>
<accession>A0A3B0X552</accession>
<proteinExistence type="predicted"/>
<keyword evidence="1" id="KW-0812">Transmembrane</keyword>
<gene>
    <name evidence="2" type="ORF">MNBD_GAMMA09-819</name>
</gene>
<organism evidence="2">
    <name type="scientific">hydrothermal vent metagenome</name>
    <dbReference type="NCBI Taxonomy" id="652676"/>
    <lineage>
        <taxon>unclassified sequences</taxon>
        <taxon>metagenomes</taxon>
        <taxon>ecological metagenomes</taxon>
    </lineage>
</organism>
<protein>
    <submittedName>
        <fullName evidence="2">Uncharacterized protein</fullName>
    </submittedName>
</protein>
<keyword evidence="1" id="KW-1133">Transmembrane helix</keyword>
<reference evidence="2" key="1">
    <citation type="submission" date="2018-06" db="EMBL/GenBank/DDBJ databases">
        <authorList>
            <person name="Zhirakovskaya E."/>
        </authorList>
    </citation>
    <scope>NUCLEOTIDE SEQUENCE</scope>
</reference>